<feature type="transmembrane region" description="Helical" evidence="1">
    <location>
        <begin position="164"/>
        <end position="185"/>
    </location>
</feature>
<feature type="transmembrane region" description="Helical" evidence="1">
    <location>
        <begin position="55"/>
        <end position="73"/>
    </location>
</feature>
<dbReference type="Proteomes" id="UP001365846">
    <property type="component" value="Unassembled WGS sequence"/>
</dbReference>
<keyword evidence="1" id="KW-0812">Transmembrane</keyword>
<evidence type="ECO:0000313" key="2">
    <source>
        <dbReference type="EMBL" id="MEJ8812862.1"/>
    </source>
</evidence>
<evidence type="ECO:0000256" key="1">
    <source>
        <dbReference type="SAM" id="Phobius"/>
    </source>
</evidence>
<dbReference type="InterPro" id="IPR034804">
    <property type="entry name" value="SQR/QFR_C/D"/>
</dbReference>
<evidence type="ECO:0008006" key="4">
    <source>
        <dbReference type="Google" id="ProtNLM"/>
    </source>
</evidence>
<feature type="transmembrane region" description="Helical" evidence="1">
    <location>
        <begin position="85"/>
        <end position="103"/>
    </location>
</feature>
<name>A0ABU8VGS5_9BURK</name>
<keyword evidence="1" id="KW-1133">Transmembrane helix</keyword>
<feature type="transmembrane region" description="Helical" evidence="1">
    <location>
        <begin position="133"/>
        <end position="152"/>
    </location>
</feature>
<sequence>MPPSTHHLRLGSGLVLMSYISLHLFNHMLGIVSLSLAEAGLRLSIRLWQSLPGTVLLYGAFALHFALALQTIHQRRHWQLPAREWLRLWSGFSLPLLLIGHAVNTRVATSFYGFHPSYEKIIAGPISGGSQGWQIALLAPGWVHGCMGLWITVRRHVQSRRTRVALATVFVAVPLLSAAGFLRLARTIEPHETLLVAHAAEARPRAASLASWRHVLLGTYLLLIVGSFVAGRWRDARTGDATAP</sequence>
<reference evidence="2 3" key="1">
    <citation type="submission" date="2024-03" db="EMBL/GenBank/DDBJ databases">
        <title>Novel species of the genus Variovorax.</title>
        <authorList>
            <person name="Liu Q."/>
            <person name="Xin Y.-H."/>
        </authorList>
    </citation>
    <scope>NUCLEOTIDE SEQUENCE [LARGE SCALE GENOMIC DNA]</scope>
    <source>
        <strain evidence="2 3">KACC 18899</strain>
    </source>
</reference>
<feature type="transmembrane region" description="Helical" evidence="1">
    <location>
        <begin position="211"/>
        <end position="230"/>
    </location>
</feature>
<keyword evidence="1" id="KW-0472">Membrane</keyword>
<organism evidence="2 3">
    <name type="scientific">Variovorax ureilyticus</name>
    <dbReference type="NCBI Taxonomy" id="1836198"/>
    <lineage>
        <taxon>Bacteria</taxon>
        <taxon>Pseudomonadati</taxon>
        <taxon>Pseudomonadota</taxon>
        <taxon>Betaproteobacteria</taxon>
        <taxon>Burkholderiales</taxon>
        <taxon>Comamonadaceae</taxon>
        <taxon>Variovorax</taxon>
    </lineage>
</organism>
<comment type="caution">
    <text evidence="2">The sequence shown here is derived from an EMBL/GenBank/DDBJ whole genome shotgun (WGS) entry which is preliminary data.</text>
</comment>
<proteinExistence type="predicted"/>
<keyword evidence="3" id="KW-1185">Reference proteome</keyword>
<accession>A0ABU8VGS5</accession>
<gene>
    <name evidence="2" type="ORF">WKW77_17390</name>
</gene>
<dbReference type="RefSeq" id="WP_340358105.1">
    <property type="nucleotide sequence ID" value="NZ_JBBKZU010000007.1"/>
</dbReference>
<dbReference type="EMBL" id="JBBKZU010000007">
    <property type="protein sequence ID" value="MEJ8812862.1"/>
    <property type="molecule type" value="Genomic_DNA"/>
</dbReference>
<evidence type="ECO:0000313" key="3">
    <source>
        <dbReference type="Proteomes" id="UP001365846"/>
    </source>
</evidence>
<feature type="transmembrane region" description="Helical" evidence="1">
    <location>
        <begin position="12"/>
        <end position="35"/>
    </location>
</feature>
<protein>
    <recommendedName>
        <fullName evidence="4">Adenylate cyclase</fullName>
    </recommendedName>
</protein>
<dbReference type="SUPFAM" id="SSF81343">
    <property type="entry name" value="Fumarate reductase respiratory complex transmembrane subunits"/>
    <property type="match status" value="1"/>
</dbReference>